<dbReference type="AlphaFoldDB" id="A0ABD3SX10"/>
<evidence type="ECO:0000313" key="2">
    <source>
        <dbReference type="Proteomes" id="UP001634393"/>
    </source>
</evidence>
<dbReference type="Proteomes" id="UP001634393">
    <property type="component" value="Unassembled WGS sequence"/>
</dbReference>
<accession>A0ABD3SX10</accession>
<organism evidence="1 2">
    <name type="scientific">Penstemon smallii</name>
    <dbReference type="NCBI Taxonomy" id="265156"/>
    <lineage>
        <taxon>Eukaryota</taxon>
        <taxon>Viridiplantae</taxon>
        <taxon>Streptophyta</taxon>
        <taxon>Embryophyta</taxon>
        <taxon>Tracheophyta</taxon>
        <taxon>Spermatophyta</taxon>
        <taxon>Magnoliopsida</taxon>
        <taxon>eudicotyledons</taxon>
        <taxon>Gunneridae</taxon>
        <taxon>Pentapetalae</taxon>
        <taxon>asterids</taxon>
        <taxon>lamiids</taxon>
        <taxon>Lamiales</taxon>
        <taxon>Plantaginaceae</taxon>
        <taxon>Cheloneae</taxon>
        <taxon>Penstemon</taxon>
    </lineage>
</organism>
<keyword evidence="2" id="KW-1185">Reference proteome</keyword>
<evidence type="ECO:0000313" key="1">
    <source>
        <dbReference type="EMBL" id="KAL3829157.1"/>
    </source>
</evidence>
<sequence length="146" mass="16207">MSLNDILDLIHSRQFLQNARLVKLQWLIRFLLAFLDSKTSINFPNFMKKIKKGSTPKPIECPALPLQSIHHIHSSNSLPPGVLGICNRITNHILQKYLQNSTCLFVNQAGNALYAAPPSKPTDGGFRDSLDVVTEDFPVALCSALP</sequence>
<gene>
    <name evidence="1" type="ORF">ACJIZ3_017959</name>
</gene>
<protein>
    <submittedName>
        <fullName evidence="1">Uncharacterized protein</fullName>
    </submittedName>
</protein>
<reference evidence="1 2" key="1">
    <citation type="submission" date="2024-12" db="EMBL/GenBank/DDBJ databases">
        <title>The unique morphological basis and parallel evolutionary history of personate flowers in Penstemon.</title>
        <authorList>
            <person name="Depatie T.H."/>
            <person name="Wessinger C.A."/>
        </authorList>
    </citation>
    <scope>NUCLEOTIDE SEQUENCE [LARGE SCALE GENOMIC DNA]</scope>
    <source>
        <strain evidence="1">WTNN_2</strain>
        <tissue evidence="1">Leaf</tissue>
    </source>
</reference>
<comment type="caution">
    <text evidence="1">The sequence shown here is derived from an EMBL/GenBank/DDBJ whole genome shotgun (WGS) entry which is preliminary data.</text>
</comment>
<name>A0ABD3SX10_9LAMI</name>
<proteinExistence type="predicted"/>
<dbReference type="EMBL" id="JBJXBP010000005">
    <property type="protein sequence ID" value="KAL3829157.1"/>
    <property type="molecule type" value="Genomic_DNA"/>
</dbReference>